<sequence length="36" mass="3906">VVQFGNRHHAVTAPSLTSDEGADIMTGYGRHRPRTA</sequence>
<gene>
    <name evidence="2" type="ordered locus">SCO6316</name>
    <name evidence="2" type="ORF">SCIF3.18</name>
</gene>
<dbReference type="InParanoid" id="Q93RS8"/>
<dbReference type="EMBL" id="AL939127">
    <property type="protein sequence ID" value="CAC37537.1"/>
    <property type="molecule type" value="Genomic_DNA"/>
</dbReference>
<organism evidence="2 3">
    <name type="scientific">Streptomyces coelicolor (strain ATCC BAA-471 / A3(2) / M145)</name>
    <dbReference type="NCBI Taxonomy" id="100226"/>
    <lineage>
        <taxon>Bacteria</taxon>
        <taxon>Bacillati</taxon>
        <taxon>Actinomycetota</taxon>
        <taxon>Actinomycetes</taxon>
        <taxon>Kitasatosporales</taxon>
        <taxon>Streptomycetaceae</taxon>
        <taxon>Streptomyces</taxon>
        <taxon>Streptomyces albidoflavus group</taxon>
    </lineage>
</organism>
<feature type="non-terminal residue" evidence="2">
    <location>
        <position position="1"/>
    </location>
</feature>
<protein>
    <submittedName>
        <fullName evidence="2">SCO6316 protein ( SCIF3.18protein )</fullName>
    </submittedName>
</protein>
<dbReference type="Proteomes" id="UP000001973">
    <property type="component" value="Chromosome"/>
</dbReference>
<dbReference type="EMBL" id="AL645882">
    <property type="protein sequence ID" value="CAC37537.1"/>
    <property type="molecule type" value="Genomic_DNA"/>
</dbReference>
<dbReference type="AlphaFoldDB" id="Q93RS8"/>
<feature type="compositionally biased region" description="Basic residues" evidence="1">
    <location>
        <begin position="1"/>
        <end position="10"/>
    </location>
</feature>
<keyword evidence="3" id="KW-1185">Reference proteome</keyword>
<dbReference type="KEGG" id="sco:SCO6316"/>
<dbReference type="HOGENOM" id="CLU_3361801_0_0_11"/>
<reference evidence="2 3" key="2">
    <citation type="journal article" date="2002" name="Nature">
        <title>Complete genome sequence of the model actinomycete Streptomyces coelicolor A3(2).</title>
        <authorList>
            <person name="Bentley S.D."/>
            <person name="Chater K.F."/>
            <person name="Cerdeno-Tarraga A.M."/>
            <person name="Challis G.L."/>
            <person name="Thomson N.R."/>
            <person name="James K.D."/>
            <person name="Harris D.E."/>
            <person name="Quail M.A."/>
            <person name="Kieser H."/>
            <person name="Harper D."/>
            <person name="Bateman A."/>
            <person name="Brown S."/>
            <person name="Chandra G."/>
            <person name="Chen C.W."/>
            <person name="Collins M."/>
            <person name="Cronin A."/>
            <person name="Fraser A."/>
            <person name="Goble A."/>
            <person name="Hidalgo J."/>
            <person name="Hornsby T."/>
            <person name="Howarth S."/>
            <person name="Huang C.H."/>
            <person name="Kieser T."/>
            <person name="Larke L."/>
            <person name="Murphy L."/>
            <person name="Oliver K."/>
            <person name="O'Neil S."/>
            <person name="Rabbinowitsch E."/>
            <person name="Rajandream M.A."/>
            <person name="Rutherford K."/>
            <person name="Rutter S."/>
            <person name="Seeger K."/>
            <person name="Saunders D."/>
            <person name="Sharp S."/>
            <person name="Squares R."/>
            <person name="Squares S."/>
            <person name="Taylor K."/>
            <person name="Warren T."/>
            <person name="Wietzorrek A."/>
            <person name="Woodward J."/>
            <person name="Barrell B.G."/>
            <person name="Parkhill J."/>
            <person name="Hopwood D.A."/>
        </authorList>
    </citation>
    <scope>NUCLEOTIDE SEQUENCE [LARGE SCALE GENOMIC DNA]</scope>
    <source>
        <strain evidence="3">ATCC BAA-471 / A3(2) / M145</strain>
    </source>
</reference>
<evidence type="ECO:0000313" key="2">
    <source>
        <dbReference type="EMBL" id="CAC37537.1"/>
    </source>
</evidence>
<dbReference type="PaxDb" id="100226-SCO6316"/>
<evidence type="ECO:0000313" key="3">
    <source>
        <dbReference type="Proteomes" id="UP000001973"/>
    </source>
</evidence>
<reference evidence="2 3" key="1">
    <citation type="journal article" date="1996" name="Mol. Microbiol.">
        <title>A set of ordered cosmids and a detailed genetic and physical map for the 8 Mb Streptomyces coelicolor A3(2) chromosome.</title>
        <authorList>
            <person name="Redenbach M."/>
            <person name="Kieser H.M."/>
            <person name="Denapaite D."/>
            <person name="Eichner A."/>
            <person name="Cullum J."/>
            <person name="Kinashi H."/>
            <person name="Hopwood D.A."/>
        </authorList>
    </citation>
    <scope>NUCLEOTIDE SEQUENCE [LARGE SCALE GENOMIC DNA]</scope>
    <source>
        <strain evidence="3">ATCC BAA-471 / A3(2) / M145</strain>
    </source>
</reference>
<feature type="region of interest" description="Disordered" evidence="1">
    <location>
        <begin position="1"/>
        <end position="36"/>
    </location>
</feature>
<feature type="non-terminal residue" evidence="2">
    <location>
        <position position="36"/>
    </location>
</feature>
<name>Q93RS8_STRCO</name>
<dbReference type="OrthoDB" id="163266at2"/>
<proteinExistence type="predicted"/>
<evidence type="ECO:0000256" key="1">
    <source>
        <dbReference type="SAM" id="MobiDB-lite"/>
    </source>
</evidence>
<accession>Q93RS8</accession>